<evidence type="ECO:0000313" key="3">
    <source>
        <dbReference type="EMBL" id="KAF0699741.1"/>
    </source>
</evidence>
<reference evidence="4 5" key="1">
    <citation type="submission" date="2019-03" db="EMBL/GenBank/DDBJ databases">
        <authorList>
            <person name="Gaulin E."/>
            <person name="Dumas B."/>
        </authorList>
    </citation>
    <scope>NUCLEOTIDE SEQUENCE [LARGE SCALE GENOMIC DNA]</scope>
    <source>
        <strain evidence="4">CBS 568.67</strain>
    </source>
</reference>
<evidence type="ECO:0000313" key="4">
    <source>
        <dbReference type="EMBL" id="VFT86589.1"/>
    </source>
</evidence>
<dbReference type="EMBL" id="VJMH01005157">
    <property type="protein sequence ID" value="KAF0699741.1"/>
    <property type="molecule type" value="Genomic_DNA"/>
</dbReference>
<evidence type="ECO:0000313" key="5">
    <source>
        <dbReference type="Proteomes" id="UP000332933"/>
    </source>
</evidence>
<sequence>MMTKNRVQSFATSSAGPVVPDSSTGSRRTFQEQRKHKTLRRSFFRIASNLVAAGLILLSLATVTVLVNTGMFHRRVLINDLTYDSTYYSAYGQSCRLDAQGFVAHTCTDVEAHTMTQAAWSALGQRLALQWLATSSSPYYVTTCIEGPLSGWAALVLIAGYDTFPECQPPGGAQEIAGIAMAETTIREDYPFGAYMLAVFADKTMQDSVVHVNSDGTTDLVIAYTNHSLISVDGIVTPDFIGINTVEHSLPLGRRYMITAFAYETIMDYTQRLDTSSMPWWNVGRTSQKVVSISWDTGHDVANSRELVSVQVALSFLALTLVASDLYLTFEGLEGYLLHKPIMTYDLLAGLERRRLLLVATCLGTLPSLLYAEVARIYFGTVNGDLIWYLSTILIGIFFAFATLLGVAVVQVVPTPTTKLVPFSPALFCYGTIVSLVLVWSNQYVRLGIEFNNAPFELALNVSGVFRPSGAYASGGINTVMDLMGMQSCLTTMLCLLLSMVYRSVRRKVQTGTFFVDVTWTTTNSFLANCGTPNWISGLPLDPQNVTGHEALACTPSTQAAMGFAMILDRQDETQSCSRVASGTSNVVTTQSRMQLVSVYYLLPTLWNVCKVVPEWLSPTVYGIVEKNTFARKRQRIGHHDYLHHRGTCIY</sequence>
<gene>
    <name evidence="4" type="primary">Aste57867_9710</name>
    <name evidence="3" type="ORF">As57867_009672</name>
    <name evidence="4" type="ORF">ASTE57867_9710</name>
</gene>
<protein>
    <submittedName>
        <fullName evidence="4">Aste57867_9710 protein</fullName>
    </submittedName>
</protein>
<name>A0A485KNV8_9STRA</name>
<keyword evidence="2" id="KW-0812">Transmembrane</keyword>
<accession>A0A485KNV8</accession>
<evidence type="ECO:0000256" key="2">
    <source>
        <dbReference type="SAM" id="Phobius"/>
    </source>
</evidence>
<keyword evidence="2" id="KW-0472">Membrane</keyword>
<feature type="compositionally biased region" description="Polar residues" evidence="1">
    <location>
        <begin position="1"/>
        <end position="28"/>
    </location>
</feature>
<feature type="transmembrane region" description="Helical" evidence="2">
    <location>
        <begin position="43"/>
        <end position="67"/>
    </location>
</feature>
<evidence type="ECO:0000256" key="1">
    <source>
        <dbReference type="SAM" id="MobiDB-lite"/>
    </source>
</evidence>
<dbReference type="EMBL" id="CAADRA010005178">
    <property type="protein sequence ID" value="VFT86589.1"/>
    <property type="molecule type" value="Genomic_DNA"/>
</dbReference>
<feature type="transmembrane region" description="Helical" evidence="2">
    <location>
        <begin position="420"/>
        <end position="440"/>
    </location>
</feature>
<feature type="region of interest" description="Disordered" evidence="1">
    <location>
        <begin position="1"/>
        <end position="34"/>
    </location>
</feature>
<dbReference type="OrthoDB" id="71362at2759"/>
<reference evidence="3" key="2">
    <citation type="submission" date="2019-06" db="EMBL/GenBank/DDBJ databases">
        <title>Genomics analysis of Aphanomyces spp. identifies a new class of oomycete effector associated with host adaptation.</title>
        <authorList>
            <person name="Gaulin E."/>
        </authorList>
    </citation>
    <scope>NUCLEOTIDE SEQUENCE</scope>
    <source>
        <strain evidence="3">CBS 578.67</strain>
    </source>
</reference>
<keyword evidence="5" id="KW-1185">Reference proteome</keyword>
<proteinExistence type="predicted"/>
<organism evidence="4 5">
    <name type="scientific">Aphanomyces stellatus</name>
    <dbReference type="NCBI Taxonomy" id="120398"/>
    <lineage>
        <taxon>Eukaryota</taxon>
        <taxon>Sar</taxon>
        <taxon>Stramenopiles</taxon>
        <taxon>Oomycota</taxon>
        <taxon>Saprolegniomycetes</taxon>
        <taxon>Saprolegniales</taxon>
        <taxon>Verrucalvaceae</taxon>
        <taxon>Aphanomyces</taxon>
    </lineage>
</organism>
<dbReference type="AlphaFoldDB" id="A0A485KNV8"/>
<feature type="transmembrane region" description="Helical" evidence="2">
    <location>
        <begin position="484"/>
        <end position="502"/>
    </location>
</feature>
<feature type="transmembrane region" description="Helical" evidence="2">
    <location>
        <begin position="386"/>
        <end position="413"/>
    </location>
</feature>
<keyword evidence="2" id="KW-1133">Transmembrane helix</keyword>
<dbReference type="Proteomes" id="UP000332933">
    <property type="component" value="Unassembled WGS sequence"/>
</dbReference>